<keyword evidence="1" id="KW-0812">Transmembrane</keyword>
<comment type="caution">
    <text evidence="2">The sequence shown here is derived from an EMBL/GenBank/DDBJ whole genome shotgun (WGS) entry which is preliminary data.</text>
</comment>
<evidence type="ECO:0000313" key="3">
    <source>
        <dbReference type="Proteomes" id="UP001527181"/>
    </source>
</evidence>
<name>A0ABT4H2J7_PAEAL</name>
<evidence type="ECO:0000256" key="1">
    <source>
        <dbReference type="SAM" id="Phobius"/>
    </source>
</evidence>
<feature type="transmembrane region" description="Helical" evidence="1">
    <location>
        <begin position="39"/>
        <end position="59"/>
    </location>
</feature>
<evidence type="ECO:0000313" key="2">
    <source>
        <dbReference type="EMBL" id="MCY9763174.1"/>
    </source>
</evidence>
<accession>A0ABT4H2J7</accession>
<gene>
    <name evidence="2" type="ORF">M5X12_21820</name>
</gene>
<dbReference type="Proteomes" id="UP001527181">
    <property type="component" value="Unassembled WGS sequence"/>
</dbReference>
<sequence length="134" mass="15353">MSKTIHILEEINDLINSIMFFFWMIIVPIYIFLFNQIDIAERVFHITLVAIPYISFSIFKSITANIKFESLLKIIFFIVYGMVLVNNIAFNELFSSSYIQVIGYGALLVIACINVIVNAISSIFRLLIVDMNTA</sequence>
<keyword evidence="3" id="KW-1185">Reference proteome</keyword>
<reference evidence="2 3" key="1">
    <citation type="submission" date="2022-05" db="EMBL/GenBank/DDBJ databases">
        <title>Genome Sequencing of Bee-Associated Microbes.</title>
        <authorList>
            <person name="Dunlap C."/>
        </authorList>
    </citation>
    <scope>NUCLEOTIDE SEQUENCE [LARGE SCALE GENOMIC DNA]</scope>
    <source>
        <strain evidence="2 3">NRRL B-04010</strain>
    </source>
</reference>
<protein>
    <submittedName>
        <fullName evidence="2">Uncharacterized protein</fullName>
    </submittedName>
</protein>
<feature type="transmembrane region" description="Helical" evidence="1">
    <location>
        <begin position="12"/>
        <end position="33"/>
    </location>
</feature>
<proteinExistence type="predicted"/>
<feature type="transmembrane region" description="Helical" evidence="1">
    <location>
        <begin position="71"/>
        <end position="90"/>
    </location>
</feature>
<feature type="transmembrane region" description="Helical" evidence="1">
    <location>
        <begin position="102"/>
        <end position="128"/>
    </location>
</feature>
<dbReference type="EMBL" id="JAMDNP010000050">
    <property type="protein sequence ID" value="MCY9763174.1"/>
    <property type="molecule type" value="Genomic_DNA"/>
</dbReference>
<keyword evidence="1" id="KW-1133">Transmembrane helix</keyword>
<keyword evidence="1" id="KW-0472">Membrane</keyword>
<organism evidence="2 3">
    <name type="scientific">Paenibacillus alvei</name>
    <name type="common">Bacillus alvei</name>
    <dbReference type="NCBI Taxonomy" id="44250"/>
    <lineage>
        <taxon>Bacteria</taxon>
        <taxon>Bacillati</taxon>
        <taxon>Bacillota</taxon>
        <taxon>Bacilli</taxon>
        <taxon>Bacillales</taxon>
        <taxon>Paenibacillaceae</taxon>
        <taxon>Paenibacillus</taxon>
    </lineage>
</organism>
<dbReference type="RefSeq" id="WP_268600212.1">
    <property type="nucleotide sequence ID" value="NZ_JAMDNP010000050.1"/>
</dbReference>